<keyword evidence="2" id="KW-1133">Transmembrane helix</keyword>
<evidence type="ECO:0000313" key="5">
    <source>
        <dbReference type="EMBL" id="CAD8215118.1"/>
    </source>
</evidence>
<feature type="transmembrane region" description="Helical" evidence="2">
    <location>
        <begin position="2878"/>
        <end position="2902"/>
    </location>
</feature>
<accession>A0A8S1YN76</accession>
<feature type="domain" description="Laminin EGF-like" evidence="4">
    <location>
        <begin position="669"/>
        <end position="704"/>
    </location>
</feature>
<dbReference type="EMBL" id="CAJJDP010000210">
    <property type="protein sequence ID" value="CAD8215118.1"/>
    <property type="molecule type" value="Genomic_DNA"/>
</dbReference>
<evidence type="ECO:0000256" key="2">
    <source>
        <dbReference type="SAM" id="Phobius"/>
    </source>
</evidence>
<comment type="caution">
    <text evidence="5">The sequence shown here is derived from an EMBL/GenBank/DDBJ whole genome shotgun (WGS) entry which is preliminary data.</text>
</comment>
<protein>
    <recommendedName>
        <fullName evidence="4">Laminin EGF-like domain-containing protein</fullName>
    </recommendedName>
</protein>
<feature type="transmembrane region" description="Helical" evidence="2">
    <location>
        <begin position="2848"/>
        <end position="2866"/>
    </location>
</feature>
<dbReference type="PANTHER" id="PTHR11319">
    <property type="entry name" value="G PROTEIN-COUPLED RECEPTOR-RELATED"/>
    <property type="match status" value="1"/>
</dbReference>
<feature type="chain" id="PRO_5035900704" description="Laminin EGF-like domain-containing protein" evidence="3">
    <location>
        <begin position="23"/>
        <end position="3066"/>
    </location>
</feature>
<evidence type="ECO:0000256" key="1">
    <source>
        <dbReference type="ARBA" id="ARBA00022536"/>
    </source>
</evidence>
<dbReference type="PANTHER" id="PTHR11319:SF35">
    <property type="entry name" value="OUTER MEMBRANE PROTEIN PMPC-RELATED"/>
    <property type="match status" value="1"/>
</dbReference>
<feature type="signal peptide" evidence="3">
    <location>
        <begin position="1"/>
        <end position="22"/>
    </location>
</feature>
<dbReference type="OrthoDB" id="293546at2759"/>
<evidence type="ECO:0000259" key="4">
    <source>
        <dbReference type="PROSITE" id="PS01248"/>
    </source>
</evidence>
<dbReference type="InterPro" id="IPR006212">
    <property type="entry name" value="Furin_repeat"/>
</dbReference>
<proteinExistence type="predicted"/>
<name>A0A8S1YN76_PAROT</name>
<dbReference type="InterPro" id="IPR002049">
    <property type="entry name" value="LE_dom"/>
</dbReference>
<dbReference type="CDD" id="cd00064">
    <property type="entry name" value="FU"/>
    <property type="match status" value="1"/>
</dbReference>
<keyword evidence="1" id="KW-0245">EGF-like domain</keyword>
<dbReference type="Proteomes" id="UP000683925">
    <property type="component" value="Unassembled WGS sequence"/>
</dbReference>
<keyword evidence="2" id="KW-0472">Membrane</keyword>
<keyword evidence="6" id="KW-1185">Reference proteome</keyword>
<keyword evidence="3" id="KW-0732">Signal</keyword>
<evidence type="ECO:0000256" key="3">
    <source>
        <dbReference type="SAM" id="SignalP"/>
    </source>
</evidence>
<gene>
    <name evidence="5" type="ORF">POCTA_138.1.T2060012</name>
</gene>
<dbReference type="OMA" id="CYLYLEI"/>
<keyword evidence="2" id="KW-0812">Transmembrane</keyword>
<dbReference type="PROSITE" id="PS01248">
    <property type="entry name" value="EGF_LAM_1"/>
    <property type="match status" value="1"/>
</dbReference>
<reference evidence="5" key="1">
    <citation type="submission" date="2021-01" db="EMBL/GenBank/DDBJ databases">
        <authorList>
            <consortium name="Genoscope - CEA"/>
            <person name="William W."/>
        </authorList>
    </citation>
    <scope>NUCLEOTIDE SEQUENCE</scope>
</reference>
<feature type="transmembrane region" description="Helical" evidence="2">
    <location>
        <begin position="2771"/>
        <end position="2799"/>
    </location>
</feature>
<feature type="transmembrane region" description="Helical" evidence="2">
    <location>
        <begin position="2689"/>
        <end position="2716"/>
    </location>
</feature>
<feature type="transmembrane region" description="Helical" evidence="2">
    <location>
        <begin position="2728"/>
        <end position="2751"/>
    </location>
</feature>
<feature type="transmembrane region" description="Helical" evidence="2">
    <location>
        <begin position="2914"/>
        <end position="2936"/>
    </location>
</feature>
<sequence length="3066" mass="355166">MFKKVTELYLSIIMVQLVYCSCEVFKIITTPDTGERLIEQDLSTLVPLDYAWGVWTKYSQFYASVDNLALPIQSLHVVTEKKSNIAYLVYYITLNQEEKSFTHNLYIFHQGSYQIRELKIDQSIAIEKWVFFYFCYQESLAKYNIFLYIQNEDENVQMIEGGPYTLEIRDYKQYFLGGSSIFTLALDSKSQQLNEFSGQISSMDLREGSKYYYSDIPTFLNNIELNCEPEICEKIIVMPIISYMKGGTMLQQPVAYINSKFMLSGWIILKDVAELQTLESVLFRATLRYSYFQDKYQGDKAIYWKYIQSSLNENLNGFQVTTYHNNQSEGFNQYQTQDSDSWLELNQYYFEALTFWHWFVYQEGIDEENNIKLTIYFGSGEQEKIFTMKQQHIQNAKLYFHIGGDNYNQNFNGSIRNLTFRYCYNDDTPIPKLCHYSCKACFGPLESHCLSCEDTLTSKRSLSKSKCQCQDGFVDDGSQNCKPRGNILKNINIQEALESEHMGCQRYQFQVKINESLYCLDCPGAISPYGLYCIDCIQNPISWYLNPKCTTDYLQTFSNDTNYVFIKKERKLQDVEYYLINQPIISKQPILEPCFGCFDKVDHSFNFIEKYTLNRISKFLCKSCYQPINGECVNVNLNCDECNNYQQCLSCQTNYTLFENKCLECPSECPNCKYNITGQYCNECITGYYFNSTLEQCQQCGQFCKVCIFSSVLDNLQCIRCIHDQDYFISAEKINCKKKTLPNCEIEVAEHYIVYFNSSYLLKPQQYSNSLDIVAFKETLPVFQVCLKCENGYINKMYIQSQYECVTIDSLGPILPQELKLKLLDSKNNDFQLALYSLPPSPLPQFFIIYGNNVNSYSSITIISNPISGPFCKDSKCMVCVDNYVQESQYCMQCYNGYYSDTFLGKCYQCPSNCSQCVEQNKKYQDAWKWQYKPNYHFRNYLLGGQHNFNAYGTKLDLENLEVVCTACPQNGILYNNKCYPKCNCDACIIENDQSVCISCQSLNTKTAYSGQCHLCPKFCELCREITEEEKFNINPYFQPDDINLGIYAQQCIKRQSQPPTSGILYYDPSLGYEINCLNPQKKDCYLYLEIPINLYCSKQSFDHYFNKLETQEEQDDFLSKNALISNIFSTANFNHLSVETNYLFNELNQKSVKLVRYILTLLPNAGDCLITKNAFLKSEIRRNVFTLQYLELVLQSQSGMQIYLEDNITFYEFTSINFKNLQLIPNSNITYINIKNLFGVSVIIEEITLININQNQICIQIQNPTNIIMKNVQIQDSKLLNLNGIINYYFTQNLTKPLVFEINQFLIFNCVIINSKLIVQILDTGYGNQELKINNLKSFNNKYESSILLQTKFMNSIRESIIHIEQFNSEYDELANSNLINVPGALSVKLINVKVSNGIFNLKAQLFKLPLFSVDKMLISNNNFNSPDSVVITNKLDTLYQDNIKTNIISFNTITYINNNFIGSKVFIELLQSDQFLNLDVRINGLTIQSNKFTNQNEMTSVNTANSSLYFDVKYINMENVNIIRAFTLPEISISNADQIVINNFKATLENEYKIKLFHQQSSCLQKNIEIGYGSMILVYNAKIFLIKNLEIRGLIAINQPIITVKSLERTNIRNFEKIEMKLLNLVNNTLILTKLSEQPSVISIISEQEQKINLQDITVFNNHHHTYQEDQIYKQSSTIYIQNPNSEIILSNSSFENNIITNNQGANLVFIGNSLNITDSYFNSQNQYLKDRLIWGYLQDEITYVENLYEIFPIRSKGGNAFCQANTIYFWNVSSQNSVAYQGGAFYFGTQSYGVLEIQNCNFNFSQTNLQMQRNHKGEHYLLTLLNQIQIYQYQTICFQGGTIFLEPSRNKNQIVISKNVILNVYSLAIAFFKLPIIFMSNSLILNVVISDLLIKNTYQGFLQYLGRINNLSEQEIKFQAKNYLISIERGNITLENCNFRDLLDYGVMEIINAESITLKNIEISNQTLISGSTLNFKLNKKQLTVVQLVNVQLVSFKELIGDVLKPIEIIPYLPKHFYQCFKLYSSPEQLQTFYDQQNQYIISLDNFFSLILKRTNPEFIFQVDSIASQHQILFENLNFQDIICSNCKEGILKFINIEEQKNNNLMRLNSIKMQDNECGLLSCLIISSKMMITNLRQFTEKKSQRLLNQIENYYENKLTTVKLESSYFKNNTGTYGGAAYISSISVLITSCQFIMNVAKETGGAIYFDYQEQSLFLVYNSEFLNNQAKVGGAMFLKNYAIPDKDKTNVIYSKNKASLFSDNVASFPVKLTLEIGSKFMNTKTIENSQNQVIEQIDIEKYFIGQKEENFLMLPSGQVIKDYKFFIEQTQEYLPLNLTFRIIPLDKGNSQVKALDGSKCTLKGRLIINGKEGGFQDNFTSIKDIEFNQTSQDYNLDQMIINFDPDQSHQNYLQLEIICDSVKIPIFDDQPPYLLKYYLTNYKLRVNLQTFPCQRGEYKTVQGTCKLCDPKSYQYNVRAGEQCRIKDPIRMQNVTSARIMLRPHYWRPYESSENIEYCLNMPESCEGGWTPGNEICSSAHIGALCEQCDLYNIRGQGSYSVSTIYKCGSCENVSGNSAKVALISIWTMISIFLSVKGTIETIDKAVIQQKRILLKIASADPRATQGNVLIKVLTNYFQIIGVISTFQLSMPSGLSTSVKSVGNPIETMSLSLDCFLAGISDINIIYFRMVWALILPLIYILTFATIYLLAVSFNITKLNKSAFTTSSIYLFTYFQPNLIGGLISLLSFRYISNLYWIQGNVAYRYDTKEHFNWILTFIFPVTLVLAFIIPAYMFASLYLQRNKLEDQNTRKNWGYLYNEYSRSAYFWEIVKILQKGFIIIFLTFYEDLIIIKGALVFIIVFIYQLLTKKYRPYQLNQLNIIDEFSTLICGTSIVLSITIYQADISNSQEIILPFYIFLIGLNGVFILYIVWGILLAQLENQQQNLDKIRDKINKRFPNLINSNYILKRLLTNREQQKQRIHIRFQKIRKYLLEIVHSNPGLYQMHTQSDSYPEKLKTYGLERNSDFENEIRNFQEKPKTNNKIYPIDFDLKSRNLQEEIDNEIMSQ</sequence>
<evidence type="ECO:0000313" key="6">
    <source>
        <dbReference type="Proteomes" id="UP000683925"/>
    </source>
</evidence>
<organism evidence="5 6">
    <name type="scientific">Paramecium octaurelia</name>
    <dbReference type="NCBI Taxonomy" id="43137"/>
    <lineage>
        <taxon>Eukaryota</taxon>
        <taxon>Sar</taxon>
        <taxon>Alveolata</taxon>
        <taxon>Ciliophora</taxon>
        <taxon>Intramacronucleata</taxon>
        <taxon>Oligohymenophorea</taxon>
        <taxon>Peniculida</taxon>
        <taxon>Parameciidae</taxon>
        <taxon>Paramecium</taxon>
    </lineage>
</organism>
<feature type="transmembrane region" description="Helical" evidence="2">
    <location>
        <begin position="2820"/>
        <end position="2842"/>
    </location>
</feature>